<protein>
    <submittedName>
        <fullName evidence="1">Uncharacterized protein</fullName>
    </submittedName>
</protein>
<gene>
    <name evidence="1" type="ORF">BDR25DRAFT_361880</name>
</gene>
<evidence type="ECO:0000313" key="1">
    <source>
        <dbReference type="EMBL" id="KAF2464140.1"/>
    </source>
</evidence>
<reference evidence="1" key="1">
    <citation type="journal article" date="2020" name="Stud. Mycol.">
        <title>101 Dothideomycetes genomes: a test case for predicting lifestyles and emergence of pathogens.</title>
        <authorList>
            <person name="Haridas S."/>
            <person name="Albert R."/>
            <person name="Binder M."/>
            <person name="Bloem J."/>
            <person name="Labutti K."/>
            <person name="Salamov A."/>
            <person name="Andreopoulos B."/>
            <person name="Baker S."/>
            <person name="Barry K."/>
            <person name="Bills G."/>
            <person name="Bluhm B."/>
            <person name="Cannon C."/>
            <person name="Castanera R."/>
            <person name="Culley D."/>
            <person name="Daum C."/>
            <person name="Ezra D."/>
            <person name="Gonzalez J."/>
            <person name="Henrissat B."/>
            <person name="Kuo A."/>
            <person name="Liang C."/>
            <person name="Lipzen A."/>
            <person name="Lutzoni F."/>
            <person name="Magnuson J."/>
            <person name="Mondo S."/>
            <person name="Nolan M."/>
            <person name="Ohm R."/>
            <person name="Pangilinan J."/>
            <person name="Park H.-J."/>
            <person name="Ramirez L."/>
            <person name="Alfaro M."/>
            <person name="Sun H."/>
            <person name="Tritt A."/>
            <person name="Yoshinaga Y."/>
            <person name="Zwiers L.-H."/>
            <person name="Turgeon B."/>
            <person name="Goodwin S."/>
            <person name="Spatafora J."/>
            <person name="Crous P."/>
            <person name="Grigoriev I."/>
        </authorList>
    </citation>
    <scope>NUCLEOTIDE SEQUENCE</scope>
    <source>
        <strain evidence="1">ATCC 200398</strain>
    </source>
</reference>
<organism evidence="1 2">
    <name type="scientific">Lindgomyces ingoldianus</name>
    <dbReference type="NCBI Taxonomy" id="673940"/>
    <lineage>
        <taxon>Eukaryota</taxon>
        <taxon>Fungi</taxon>
        <taxon>Dikarya</taxon>
        <taxon>Ascomycota</taxon>
        <taxon>Pezizomycotina</taxon>
        <taxon>Dothideomycetes</taxon>
        <taxon>Pleosporomycetidae</taxon>
        <taxon>Pleosporales</taxon>
        <taxon>Lindgomycetaceae</taxon>
        <taxon>Lindgomyces</taxon>
    </lineage>
</organism>
<dbReference type="EMBL" id="MU003539">
    <property type="protein sequence ID" value="KAF2464140.1"/>
    <property type="molecule type" value="Genomic_DNA"/>
</dbReference>
<sequence>MAFFQLWLNSTAPDPLMWTLSVWVGIILFYCLSSSGTSTAHTVNGTKSGALAKQIKPHEALVRAVGLNQSRPGVLQENHCLLASTQATRTPRANFVEVTSTKGVHMGPEMEANGRHPLLVKPELTIYRREASRSITHSLSEFRTDLLAEESYKGLKCQPSLQERRKVGSTSEISSHVYEPGLRLEADQLGFLVLQSGKNRTGNSPSPDASCLSIHTKLACLSLFRRKLISGDKLFRCFFSVKYTRHRLHRCRLALPGDQKQAPKRLILSSERCLPRSSSKATTPTKRSTTFEINPFHAYQSANRIKALLVTDGTKTTAFSVTPCKRVCLLTMTNGKNGIWPSTDWILVSMRHGEHKNTWDPSHRLARFTADNRVGYTDGTIPYLNIGGGNDNRVRQQYHAHQLPRPYWHQGHQKLVGPFSLYGGLHRHHVRGIIMLLSRTLKHVAFMSMFSTTHTASQDPWEFEMAASSTPILSRKRLIPSSSVSISALACIGGNICSEFSADEGALSYSDRPNNTLFQPLDSSRRYSNRDDMTGSRFKLPTKIRNDVYKPVLVDSLPLHTVRKGYEIRRQRKYHGLTDSLPHALPANHERANKFVKQRGGLSGNAGKFVSDVAVRSDVAYTITDSQSSSIVDLQLTIEAFFITRNATGPGCSLRGSSTALAQLKTHFSAMNKKLKTSPAFILVSKPIDYSVFHRFLSTALLELAGISCPGPQFAASVVFPPPPPLILLDMIPPFEIVTTGIFIDAEMASKSPKTFDAYLASMIKASPNVGAMLAQTTLSCAERDLKPANRFTLQKLNKSCLQKAAGKTLYIAKVLRKRYRRPSPPPDAAYYMRNNFGSKTAIIIDYATGHTPASSEGALSGGSGFPSPGVFELIFRFINLNQMPALNSIYLPDLPPFVDGGARRVGLVLDADACASDFREDELGESSVGVGVQNNGLLSYIVILSSAGFLITIWFRLPTTMNLVPNMLAYHCDISSFMPREP</sequence>
<name>A0ACB6QCA9_9PLEO</name>
<keyword evidence="2" id="KW-1185">Reference proteome</keyword>
<evidence type="ECO:0000313" key="2">
    <source>
        <dbReference type="Proteomes" id="UP000799755"/>
    </source>
</evidence>
<comment type="caution">
    <text evidence="1">The sequence shown here is derived from an EMBL/GenBank/DDBJ whole genome shotgun (WGS) entry which is preliminary data.</text>
</comment>
<accession>A0ACB6QCA9</accession>
<proteinExistence type="predicted"/>
<dbReference type="Proteomes" id="UP000799755">
    <property type="component" value="Unassembled WGS sequence"/>
</dbReference>